<evidence type="ECO:0000313" key="3">
    <source>
        <dbReference type="EMBL" id="GJT26859.1"/>
    </source>
</evidence>
<sequence length="424" mass="47224">MHKEAQQAASGLTSLGATSEEGAYPQLSSGSNPSVLVDKTKFTRDGFKTTHTDSGENEESRADDISLKVKLEDLSDILKDTRSILFTHDSPPDESIIVSDESEEENEVAKDKDTEATSHDVHLLRSQKEDLEQAKAKAEAEVASMKAKPSYPDINHLTKLLVSSLKPELSKLLASHDFASCLPTEPKELPSKITRLFGEIKELKKHVRDMEIELPGDLKEILKKLETFTSTISSLSSQVAELKNIQWELLAEFLNLPSQVSSVQKKLQTLDSLPSLLNKVTQTLDKFTIVAENASTTTKDVPLAGQATASPAEGEKNTKDADTNLKDELVDLLGKNVVTQYYTKSDKVISNLKVSDLHLTEWREVIQACPDKSGKGWKTIYDLLVSLKLLQRQLFMSLEDWEVSSLHYMQWERVEMVAELVEVT</sequence>
<dbReference type="EMBL" id="BQNB010014327">
    <property type="protein sequence ID" value="GJT26859.1"/>
    <property type="molecule type" value="Genomic_DNA"/>
</dbReference>
<feature type="region of interest" description="Disordered" evidence="2">
    <location>
        <begin position="89"/>
        <end position="119"/>
    </location>
</feature>
<evidence type="ECO:0000256" key="1">
    <source>
        <dbReference type="SAM" id="Coils"/>
    </source>
</evidence>
<dbReference type="Proteomes" id="UP001151760">
    <property type="component" value="Unassembled WGS sequence"/>
</dbReference>
<proteinExistence type="predicted"/>
<reference evidence="3" key="1">
    <citation type="journal article" date="2022" name="Int. J. Mol. Sci.">
        <title>Draft Genome of Tanacetum Coccineum: Genomic Comparison of Closely Related Tanacetum-Family Plants.</title>
        <authorList>
            <person name="Yamashiro T."/>
            <person name="Shiraishi A."/>
            <person name="Nakayama K."/>
            <person name="Satake H."/>
        </authorList>
    </citation>
    <scope>NUCLEOTIDE SEQUENCE</scope>
</reference>
<feature type="compositionally biased region" description="Polar residues" evidence="2">
    <location>
        <begin position="7"/>
        <end position="17"/>
    </location>
</feature>
<accession>A0ABQ5CPL8</accession>
<feature type="region of interest" description="Disordered" evidence="2">
    <location>
        <begin position="1"/>
        <end position="65"/>
    </location>
</feature>
<reference evidence="3" key="2">
    <citation type="submission" date="2022-01" db="EMBL/GenBank/DDBJ databases">
        <authorList>
            <person name="Yamashiro T."/>
            <person name="Shiraishi A."/>
            <person name="Satake H."/>
            <person name="Nakayama K."/>
        </authorList>
    </citation>
    <scope>NUCLEOTIDE SEQUENCE</scope>
</reference>
<feature type="compositionally biased region" description="Basic and acidic residues" evidence="2">
    <location>
        <begin position="107"/>
        <end position="119"/>
    </location>
</feature>
<gene>
    <name evidence="3" type="ORF">Tco_0907134</name>
</gene>
<dbReference type="Gene3D" id="1.20.5.170">
    <property type="match status" value="1"/>
</dbReference>
<evidence type="ECO:0000313" key="4">
    <source>
        <dbReference type="Proteomes" id="UP001151760"/>
    </source>
</evidence>
<organism evidence="3 4">
    <name type="scientific">Tanacetum coccineum</name>
    <dbReference type="NCBI Taxonomy" id="301880"/>
    <lineage>
        <taxon>Eukaryota</taxon>
        <taxon>Viridiplantae</taxon>
        <taxon>Streptophyta</taxon>
        <taxon>Embryophyta</taxon>
        <taxon>Tracheophyta</taxon>
        <taxon>Spermatophyta</taxon>
        <taxon>Magnoliopsida</taxon>
        <taxon>eudicotyledons</taxon>
        <taxon>Gunneridae</taxon>
        <taxon>Pentapetalae</taxon>
        <taxon>asterids</taxon>
        <taxon>campanulids</taxon>
        <taxon>Asterales</taxon>
        <taxon>Asteraceae</taxon>
        <taxon>Asteroideae</taxon>
        <taxon>Anthemideae</taxon>
        <taxon>Anthemidinae</taxon>
        <taxon>Tanacetum</taxon>
    </lineage>
</organism>
<feature type="coiled-coil region" evidence="1">
    <location>
        <begin position="121"/>
        <end position="148"/>
    </location>
</feature>
<feature type="region of interest" description="Disordered" evidence="2">
    <location>
        <begin position="301"/>
        <end position="321"/>
    </location>
</feature>
<protein>
    <submittedName>
        <fullName evidence="3">Uncharacterized protein</fullName>
    </submittedName>
</protein>
<name>A0ABQ5CPL8_9ASTR</name>
<keyword evidence="1" id="KW-0175">Coiled coil</keyword>
<keyword evidence="4" id="KW-1185">Reference proteome</keyword>
<comment type="caution">
    <text evidence="3">The sequence shown here is derived from an EMBL/GenBank/DDBJ whole genome shotgun (WGS) entry which is preliminary data.</text>
</comment>
<feature type="compositionally biased region" description="Basic and acidic residues" evidence="2">
    <location>
        <begin position="38"/>
        <end position="65"/>
    </location>
</feature>
<evidence type="ECO:0000256" key="2">
    <source>
        <dbReference type="SAM" id="MobiDB-lite"/>
    </source>
</evidence>